<evidence type="ECO:0000256" key="1">
    <source>
        <dbReference type="SAM" id="MobiDB-lite"/>
    </source>
</evidence>
<proteinExistence type="predicted"/>
<name>A0AAW0AQU4_9AGAR</name>
<reference evidence="2 3" key="1">
    <citation type="submission" date="2024-01" db="EMBL/GenBank/DDBJ databases">
        <title>A draft genome for a cacao thread blight-causing isolate of Paramarasmius palmivorus.</title>
        <authorList>
            <person name="Baruah I.K."/>
            <person name="Bukari Y."/>
            <person name="Amoako-Attah I."/>
            <person name="Meinhardt L.W."/>
            <person name="Bailey B.A."/>
            <person name="Cohen S.P."/>
        </authorList>
    </citation>
    <scope>NUCLEOTIDE SEQUENCE [LARGE SCALE GENOMIC DNA]</scope>
    <source>
        <strain evidence="2 3">GH-12</strain>
    </source>
</reference>
<feature type="region of interest" description="Disordered" evidence="1">
    <location>
        <begin position="1"/>
        <end position="66"/>
    </location>
</feature>
<keyword evidence="3" id="KW-1185">Reference proteome</keyword>
<feature type="compositionally biased region" description="Polar residues" evidence="1">
    <location>
        <begin position="35"/>
        <end position="53"/>
    </location>
</feature>
<dbReference type="AlphaFoldDB" id="A0AAW0AQU4"/>
<comment type="caution">
    <text evidence="2">The sequence shown here is derived from an EMBL/GenBank/DDBJ whole genome shotgun (WGS) entry which is preliminary data.</text>
</comment>
<dbReference type="EMBL" id="JAYKXP010000363">
    <property type="protein sequence ID" value="KAK7014445.1"/>
    <property type="molecule type" value="Genomic_DNA"/>
</dbReference>
<evidence type="ECO:0000313" key="3">
    <source>
        <dbReference type="Proteomes" id="UP001383192"/>
    </source>
</evidence>
<evidence type="ECO:0000313" key="2">
    <source>
        <dbReference type="EMBL" id="KAK7014445.1"/>
    </source>
</evidence>
<organism evidence="2 3">
    <name type="scientific">Paramarasmius palmivorus</name>
    <dbReference type="NCBI Taxonomy" id="297713"/>
    <lineage>
        <taxon>Eukaryota</taxon>
        <taxon>Fungi</taxon>
        <taxon>Dikarya</taxon>
        <taxon>Basidiomycota</taxon>
        <taxon>Agaricomycotina</taxon>
        <taxon>Agaricomycetes</taxon>
        <taxon>Agaricomycetidae</taxon>
        <taxon>Agaricales</taxon>
        <taxon>Marasmiineae</taxon>
        <taxon>Marasmiaceae</taxon>
        <taxon>Paramarasmius</taxon>
    </lineage>
</organism>
<sequence>MALEKTSDFDDMMASATKSKKPQVNIVVDEFPVPSTAQPDNGNSASESTQDQGSARLEDPRPRKKA</sequence>
<feature type="compositionally biased region" description="Basic and acidic residues" evidence="1">
    <location>
        <begin position="56"/>
        <end position="66"/>
    </location>
</feature>
<accession>A0AAW0AQU4</accession>
<dbReference type="Proteomes" id="UP001383192">
    <property type="component" value="Unassembled WGS sequence"/>
</dbReference>
<protein>
    <submittedName>
        <fullName evidence="2">Uncharacterized protein</fullName>
    </submittedName>
</protein>
<gene>
    <name evidence="2" type="ORF">VNI00_019355</name>
</gene>